<feature type="compositionally biased region" description="Gly residues" evidence="1">
    <location>
        <begin position="37"/>
        <end position="46"/>
    </location>
</feature>
<evidence type="ECO:0000313" key="2">
    <source>
        <dbReference type="EMBL" id="KAJ8780490.1"/>
    </source>
</evidence>
<evidence type="ECO:0000256" key="1">
    <source>
        <dbReference type="SAM" id="MobiDB-lite"/>
    </source>
</evidence>
<sequence>MAASPARSSAQPPRPALRQRRPALRQRHPALPDPDGGAAGRPGPGTGLRAEAARKRPPEHPVMDKNERCRRPNWPSRLSEMMTWQPA</sequence>
<feature type="compositionally biased region" description="Basic and acidic residues" evidence="1">
    <location>
        <begin position="51"/>
        <end position="70"/>
    </location>
</feature>
<evidence type="ECO:0000313" key="3">
    <source>
        <dbReference type="Proteomes" id="UP001159641"/>
    </source>
</evidence>
<feature type="compositionally biased region" description="Low complexity" evidence="1">
    <location>
        <begin position="1"/>
        <end position="11"/>
    </location>
</feature>
<dbReference type="AlphaFoldDB" id="A0AB34GPA8"/>
<dbReference type="Proteomes" id="UP001159641">
    <property type="component" value="Unassembled WGS sequence"/>
</dbReference>
<dbReference type="EMBL" id="JAIQCJ010002160">
    <property type="protein sequence ID" value="KAJ8780490.1"/>
    <property type="molecule type" value="Genomic_DNA"/>
</dbReference>
<organism evidence="2 3">
    <name type="scientific">Eschrichtius robustus</name>
    <name type="common">California gray whale</name>
    <name type="synonym">Eschrichtius gibbosus</name>
    <dbReference type="NCBI Taxonomy" id="9764"/>
    <lineage>
        <taxon>Eukaryota</taxon>
        <taxon>Metazoa</taxon>
        <taxon>Chordata</taxon>
        <taxon>Craniata</taxon>
        <taxon>Vertebrata</taxon>
        <taxon>Euteleostomi</taxon>
        <taxon>Mammalia</taxon>
        <taxon>Eutheria</taxon>
        <taxon>Laurasiatheria</taxon>
        <taxon>Artiodactyla</taxon>
        <taxon>Whippomorpha</taxon>
        <taxon>Cetacea</taxon>
        <taxon>Mysticeti</taxon>
        <taxon>Eschrichtiidae</taxon>
        <taxon>Eschrichtius</taxon>
    </lineage>
</organism>
<protein>
    <submittedName>
        <fullName evidence="2">Uncharacterized protein</fullName>
    </submittedName>
</protein>
<feature type="compositionally biased region" description="Basic residues" evidence="1">
    <location>
        <begin position="17"/>
        <end position="28"/>
    </location>
</feature>
<accession>A0AB34GPA8</accession>
<gene>
    <name evidence="2" type="ORF">J1605_011754</name>
</gene>
<keyword evidence="3" id="KW-1185">Reference proteome</keyword>
<name>A0AB34GPA8_ESCRO</name>
<proteinExistence type="predicted"/>
<comment type="caution">
    <text evidence="2">The sequence shown here is derived from an EMBL/GenBank/DDBJ whole genome shotgun (WGS) entry which is preliminary data.</text>
</comment>
<feature type="region of interest" description="Disordered" evidence="1">
    <location>
        <begin position="1"/>
        <end position="87"/>
    </location>
</feature>
<reference evidence="2 3" key="1">
    <citation type="submission" date="2022-11" db="EMBL/GenBank/DDBJ databases">
        <title>Whole genome sequence of Eschrichtius robustus ER-17-0199.</title>
        <authorList>
            <person name="Bruniche-Olsen A."/>
            <person name="Black A.N."/>
            <person name="Fields C.J."/>
            <person name="Walden K."/>
            <person name="Dewoody J.A."/>
        </authorList>
    </citation>
    <scope>NUCLEOTIDE SEQUENCE [LARGE SCALE GENOMIC DNA]</scope>
    <source>
        <strain evidence="2">ER-17-0199</strain>
        <tissue evidence="2">Blubber</tissue>
    </source>
</reference>